<proteinExistence type="predicted"/>
<evidence type="ECO:0000313" key="1">
    <source>
        <dbReference type="EMBL" id="QQG45084.1"/>
    </source>
</evidence>
<dbReference type="AlphaFoldDB" id="A0A7T5RJ68"/>
<sequence length="64" mass="7077">MQYEVKLIRAEDVTPDGLAEKTGKWIKVLAKTCGEPVSMTAVSPIEGRLGQMLTLHTMVLFKSE</sequence>
<gene>
    <name evidence="1" type="ORF">HYW89_03735</name>
</gene>
<accession>A0A7T5RJ68</accession>
<dbReference type="EMBL" id="CP066690">
    <property type="protein sequence ID" value="QQG45084.1"/>
    <property type="molecule type" value="Genomic_DNA"/>
</dbReference>
<dbReference type="Proteomes" id="UP000595618">
    <property type="component" value="Chromosome"/>
</dbReference>
<evidence type="ECO:0000313" key="2">
    <source>
        <dbReference type="Proteomes" id="UP000595618"/>
    </source>
</evidence>
<reference evidence="1 2" key="1">
    <citation type="submission" date="2020-07" db="EMBL/GenBank/DDBJ databases">
        <title>Huge and variable diversity of episymbiotic CPR bacteria and DPANN archaea in groundwater ecosystems.</title>
        <authorList>
            <person name="He C.Y."/>
            <person name="Keren R."/>
            <person name="Whittaker M."/>
            <person name="Farag I.F."/>
            <person name="Doudna J."/>
            <person name="Cate J.H.D."/>
            <person name="Banfield J.F."/>
        </authorList>
    </citation>
    <scope>NUCLEOTIDE SEQUENCE [LARGE SCALE GENOMIC DNA]</scope>
    <source>
        <strain evidence="1">NC_groundwater_541_Ag_S-0.1um_46_50</strain>
    </source>
</reference>
<protein>
    <submittedName>
        <fullName evidence="1">Uncharacterized protein</fullName>
    </submittedName>
</protein>
<organism evidence="1 2">
    <name type="scientific">Candidatus Sungiibacteriota bacterium</name>
    <dbReference type="NCBI Taxonomy" id="2750080"/>
    <lineage>
        <taxon>Bacteria</taxon>
        <taxon>Candidatus Sungiibacteriota</taxon>
    </lineage>
</organism>
<name>A0A7T5RJ68_9BACT</name>